<proteinExistence type="predicted"/>
<accession>A0AAE1DBI9</accession>
<organism evidence="1 2">
    <name type="scientific">Elysia crispata</name>
    <name type="common">lettuce slug</name>
    <dbReference type="NCBI Taxonomy" id="231223"/>
    <lineage>
        <taxon>Eukaryota</taxon>
        <taxon>Metazoa</taxon>
        <taxon>Spiralia</taxon>
        <taxon>Lophotrochozoa</taxon>
        <taxon>Mollusca</taxon>
        <taxon>Gastropoda</taxon>
        <taxon>Heterobranchia</taxon>
        <taxon>Euthyneura</taxon>
        <taxon>Panpulmonata</taxon>
        <taxon>Sacoglossa</taxon>
        <taxon>Placobranchoidea</taxon>
        <taxon>Plakobranchidae</taxon>
        <taxon>Elysia</taxon>
    </lineage>
</organism>
<protein>
    <submittedName>
        <fullName evidence="1">Uncharacterized protein</fullName>
    </submittedName>
</protein>
<comment type="caution">
    <text evidence="1">The sequence shown here is derived from an EMBL/GenBank/DDBJ whole genome shotgun (WGS) entry which is preliminary data.</text>
</comment>
<evidence type="ECO:0000313" key="2">
    <source>
        <dbReference type="Proteomes" id="UP001283361"/>
    </source>
</evidence>
<dbReference type="Proteomes" id="UP001283361">
    <property type="component" value="Unassembled WGS sequence"/>
</dbReference>
<evidence type="ECO:0000313" key="1">
    <source>
        <dbReference type="EMBL" id="KAK3763875.1"/>
    </source>
</evidence>
<dbReference type="AlphaFoldDB" id="A0AAE1DBI9"/>
<sequence>MTDYALAQVRQISDLFTYNFETKNYEFNKKRLKAVLKTIVYKGLNGGSVFRSPEGPWISPGTSNEYTTGIEETLQQVPELQGIHFLQEIIVNTQIGGKPGIFLPNSGQPFDTTTLSKKQQEQADKLKEWPAIIKGLQQKFDEIGEGKAKGRNKKRQN</sequence>
<dbReference type="EMBL" id="JAWDGP010004488">
    <property type="protein sequence ID" value="KAK3763875.1"/>
    <property type="molecule type" value="Genomic_DNA"/>
</dbReference>
<keyword evidence="2" id="KW-1185">Reference proteome</keyword>
<name>A0AAE1DBI9_9GAST</name>
<reference evidence="1" key="1">
    <citation type="journal article" date="2023" name="G3 (Bethesda)">
        <title>A reference genome for the long-term kleptoplast-retaining sea slug Elysia crispata morphotype clarki.</title>
        <authorList>
            <person name="Eastman K.E."/>
            <person name="Pendleton A.L."/>
            <person name="Shaikh M.A."/>
            <person name="Suttiyut T."/>
            <person name="Ogas R."/>
            <person name="Tomko P."/>
            <person name="Gavelis G."/>
            <person name="Widhalm J.R."/>
            <person name="Wisecaver J.H."/>
        </authorList>
    </citation>
    <scope>NUCLEOTIDE SEQUENCE</scope>
    <source>
        <strain evidence="1">ECLA1</strain>
    </source>
</reference>
<gene>
    <name evidence="1" type="ORF">RRG08_048238</name>
</gene>